<sequence length="268" mass="31234">MGKNRKIKAVDPFYQGPRKEQILRKQETKTEKVKVEDDFDRIPFRLREIMKSQEKMKSKLIKKKKKLTGARDVVSKKGSVNKDLKLQTNIPVPHFQQRKNESEKAFVRRMNREVQHVVFLSKNQLDRAPEKEVPEERGKSEKKKEHDRMRLNRLFKKKEKRREQKAEKEMFSDNVHFGEVVMAPPSLTAKPRNSQTKTQGSTKGLLLSSLLGSGPVSHADVTKPSLARQRIVQEERDRVVKAYRDLKKLKQERLDSMEASVGRLLNPS</sequence>
<name>A0A8C4T8J4_ERPCA</name>
<dbReference type="PANTHER" id="PTHR21838:SF2">
    <property type="entry name" value="COILED-COIL DOMAIN-CONTAINING PROTEIN 137"/>
    <property type="match status" value="1"/>
</dbReference>
<reference evidence="2" key="1">
    <citation type="submission" date="2021-06" db="EMBL/GenBank/DDBJ databases">
        <authorList>
            <consortium name="Wellcome Sanger Institute Data Sharing"/>
        </authorList>
    </citation>
    <scope>NUCLEOTIDE SEQUENCE [LARGE SCALE GENOMIC DNA]</scope>
</reference>
<accession>A0A8C4T8J4</accession>
<evidence type="ECO:0000313" key="2">
    <source>
        <dbReference type="Ensembl" id="ENSECRP00000028744.1"/>
    </source>
</evidence>
<reference evidence="2" key="3">
    <citation type="submission" date="2025-09" db="UniProtKB">
        <authorList>
            <consortium name="Ensembl"/>
        </authorList>
    </citation>
    <scope>IDENTIFICATION</scope>
</reference>
<feature type="region of interest" description="Disordered" evidence="1">
    <location>
        <begin position="125"/>
        <end position="147"/>
    </location>
</feature>
<dbReference type="InterPro" id="IPR026680">
    <property type="entry name" value="CCDC137"/>
</dbReference>
<dbReference type="GeneTree" id="ENSGT00390000004169"/>
<dbReference type="Proteomes" id="UP000694620">
    <property type="component" value="Chromosome 14"/>
</dbReference>
<reference evidence="2" key="2">
    <citation type="submission" date="2025-08" db="UniProtKB">
        <authorList>
            <consortium name="Ensembl"/>
        </authorList>
    </citation>
    <scope>IDENTIFICATION</scope>
</reference>
<evidence type="ECO:0000313" key="3">
    <source>
        <dbReference type="Proteomes" id="UP000694620"/>
    </source>
</evidence>
<dbReference type="GO" id="GO:0005634">
    <property type="term" value="C:nucleus"/>
    <property type="evidence" value="ECO:0007669"/>
    <property type="project" value="TreeGrafter"/>
</dbReference>
<gene>
    <name evidence="2" type="primary">CCDC137</name>
    <name evidence="2" type="synonym">ccdc137</name>
</gene>
<keyword evidence="3" id="KW-1185">Reference proteome</keyword>
<dbReference type="AlphaFoldDB" id="A0A8C4T8J4"/>
<evidence type="ECO:0000256" key="1">
    <source>
        <dbReference type="SAM" id="MobiDB-lite"/>
    </source>
</evidence>
<proteinExistence type="predicted"/>
<organism evidence="2 3">
    <name type="scientific">Erpetoichthys calabaricus</name>
    <name type="common">Rope fish</name>
    <name type="synonym">Calamoichthys calabaricus</name>
    <dbReference type="NCBI Taxonomy" id="27687"/>
    <lineage>
        <taxon>Eukaryota</taxon>
        <taxon>Metazoa</taxon>
        <taxon>Chordata</taxon>
        <taxon>Craniata</taxon>
        <taxon>Vertebrata</taxon>
        <taxon>Euteleostomi</taxon>
        <taxon>Actinopterygii</taxon>
        <taxon>Polypteriformes</taxon>
        <taxon>Polypteridae</taxon>
        <taxon>Erpetoichthys</taxon>
    </lineage>
</organism>
<protein>
    <submittedName>
        <fullName evidence="2">Coiled-coil domain containing 137</fullName>
    </submittedName>
</protein>
<dbReference type="PANTHER" id="PTHR21838">
    <property type="entry name" value="COILED-COIL DOMAIN-CONTAINING PROTEIN 137"/>
    <property type="match status" value="1"/>
</dbReference>
<dbReference type="Ensembl" id="ENSECRT00000029356.1">
    <property type="protein sequence ID" value="ENSECRP00000028744.1"/>
    <property type="gene ID" value="ENSECRG00000019473.1"/>
</dbReference>